<name>A0A2U2XFA6_9FLAO</name>
<dbReference type="Proteomes" id="UP000245370">
    <property type="component" value="Unassembled WGS sequence"/>
</dbReference>
<sequence>MELTVVAENAFEKVIRELGFLGEEIINTENALQDNSGNQRFYLEEARSFGAKSVFFISQSIGEPKPMIYFYDWSDKSKPSSADTLAICEIQNQLWNRNAVPLAIFIYDSKYFIVNCKKTQSDLGDVFLNIPFQNLAIRIKSGTFWTMDEMRNEFDYRQSSVQILKKNVDELYTFLKRYFGEQDLTTQKKLIVNVLLLKLMEEKYLEAFSLVNPKISDLGFSLDDINSYESFFKNSAYAVNQFNYEYVNFDEKDKIILSAKPFADFRDQLINEVKFWNLLDFKYLSNEAIGEIIYHVLFGDSGKYLCSELPSTLLQVQVEEALPFSRLRNIDLSNYRILIPAIGSTSILVLIFRRLIQLEKLKFDVKNLGLEQIQKVVNAIICLAQDVEDLQFIKFIFHLSVLDAEVGNGIKSVHSSIDFPIVLGSFFDQNEKFKASFDLVIGNPVSVKSLKNQTLNAWEVNNKAIELPATCVSEHYISNSFFYLKQSGYSCLFVNGSKFLFDQKYPDYHDALFIQQTVLKIFNFVQFSINGHFGSEMTDSATSLLLIRNDKADCCMSLTNLVINTSKLAKEHIAIECDTYDIHLINKQTEVFNPTIWKSDLLGGGKVRDFVEAFQKFPTLGSLLFENQIRVENESLLGLKLFDYFKNYSSFNADVPLVKMSGNELHFLEGLLIITKADQSEFELEELYTSFRNYLDYYIFYISLANEEILVKEKGEFSVLDFLNLPFIQNLEVFQKYDTKMMLESLNYQSNLLRLRSENQILQEINKNDYLPFILNYSEAFTHNVNSLYGDGSLQYKLSKVMLWEESFIAVLFQYTSDIIEPELQADIGSFLEIGVDLNNLKMLNQEKIVRLYPTRDSFVIIKPNQYKYWLVSSAYRDFNSYFI</sequence>
<gene>
    <name evidence="1" type="ORF">DIT68_04350</name>
</gene>
<evidence type="ECO:0000313" key="1">
    <source>
        <dbReference type="EMBL" id="PWH86475.1"/>
    </source>
</evidence>
<reference evidence="1 2" key="2">
    <citation type="submission" date="2018-05" db="EMBL/GenBank/DDBJ databases">
        <authorList>
            <person name="Lanie J.A."/>
            <person name="Ng W.-L."/>
            <person name="Kazmierczak K.M."/>
            <person name="Andrzejewski T.M."/>
            <person name="Davidsen T.M."/>
            <person name="Wayne K.J."/>
            <person name="Tettelin H."/>
            <person name="Glass J.I."/>
            <person name="Rusch D."/>
            <person name="Podicherti R."/>
            <person name="Tsui H.-C.T."/>
            <person name="Winkler M.E."/>
        </authorList>
    </citation>
    <scope>NUCLEOTIDE SEQUENCE [LARGE SCALE GENOMIC DNA]</scope>
    <source>
        <strain evidence="1 2">C305</strain>
    </source>
</reference>
<dbReference type="InterPro" id="IPR029063">
    <property type="entry name" value="SAM-dependent_MTases_sf"/>
</dbReference>
<protein>
    <submittedName>
        <fullName evidence="1">Uncharacterized protein</fullName>
    </submittedName>
</protein>
<reference evidence="1 2" key="1">
    <citation type="submission" date="2018-05" db="EMBL/GenBank/DDBJ databases">
        <title>Brumimicrobium oceani sp. nov., isolated from coastal sediment.</title>
        <authorList>
            <person name="Kou Y."/>
        </authorList>
    </citation>
    <scope>NUCLEOTIDE SEQUENCE [LARGE SCALE GENOMIC DNA]</scope>
    <source>
        <strain evidence="1 2">C305</strain>
    </source>
</reference>
<proteinExistence type="predicted"/>
<dbReference type="RefSeq" id="WP_109358586.1">
    <property type="nucleotide sequence ID" value="NZ_QFRJ01000002.1"/>
</dbReference>
<dbReference type="Gene3D" id="3.40.50.150">
    <property type="entry name" value="Vaccinia Virus protein VP39"/>
    <property type="match status" value="1"/>
</dbReference>
<organism evidence="1 2">
    <name type="scientific">Brumimicrobium oceani</name>
    <dbReference type="NCBI Taxonomy" id="2100725"/>
    <lineage>
        <taxon>Bacteria</taxon>
        <taxon>Pseudomonadati</taxon>
        <taxon>Bacteroidota</taxon>
        <taxon>Flavobacteriia</taxon>
        <taxon>Flavobacteriales</taxon>
        <taxon>Crocinitomicaceae</taxon>
        <taxon>Brumimicrobium</taxon>
    </lineage>
</organism>
<dbReference type="AlphaFoldDB" id="A0A2U2XFA6"/>
<evidence type="ECO:0000313" key="2">
    <source>
        <dbReference type="Proteomes" id="UP000245370"/>
    </source>
</evidence>
<accession>A0A2U2XFA6</accession>
<dbReference type="EMBL" id="QFRJ01000002">
    <property type="protein sequence ID" value="PWH86475.1"/>
    <property type="molecule type" value="Genomic_DNA"/>
</dbReference>
<comment type="caution">
    <text evidence="1">The sequence shown here is derived from an EMBL/GenBank/DDBJ whole genome shotgun (WGS) entry which is preliminary data.</text>
</comment>
<keyword evidence="2" id="KW-1185">Reference proteome</keyword>
<dbReference type="OrthoDB" id="32195at2"/>